<dbReference type="RefSeq" id="WP_182595209.1">
    <property type="nucleotide sequence ID" value="NZ_JACIVA010000016.1"/>
</dbReference>
<dbReference type="PANTHER" id="PTHR30136">
    <property type="entry name" value="HELIX-TURN-HELIX TRANSCRIPTIONAL REGULATOR, ICLR FAMILY"/>
    <property type="match status" value="1"/>
</dbReference>
<evidence type="ECO:0000259" key="4">
    <source>
        <dbReference type="PROSITE" id="PS51078"/>
    </source>
</evidence>
<dbReference type="InterPro" id="IPR036388">
    <property type="entry name" value="WH-like_DNA-bd_sf"/>
</dbReference>
<dbReference type="Gene3D" id="1.10.10.10">
    <property type="entry name" value="Winged helix-like DNA-binding domain superfamily/Winged helix DNA-binding domain"/>
    <property type="match status" value="1"/>
</dbReference>
<dbReference type="PROSITE" id="PS51078">
    <property type="entry name" value="ICLR_ED"/>
    <property type="match status" value="1"/>
</dbReference>
<protein>
    <submittedName>
        <fullName evidence="5">Helix-turn-helix domain-containing protein</fullName>
    </submittedName>
</protein>
<dbReference type="InterPro" id="IPR005471">
    <property type="entry name" value="Tscrpt_reg_IclR_N"/>
</dbReference>
<keyword evidence="1" id="KW-0805">Transcription regulation</keyword>
<keyword evidence="2" id="KW-0238">DNA-binding</keyword>
<evidence type="ECO:0000313" key="5">
    <source>
        <dbReference type="EMBL" id="MBB1096594.1"/>
    </source>
</evidence>
<dbReference type="SUPFAM" id="SSF46785">
    <property type="entry name" value="Winged helix' DNA-binding domain"/>
    <property type="match status" value="1"/>
</dbReference>
<dbReference type="Gene3D" id="3.30.450.40">
    <property type="match status" value="1"/>
</dbReference>
<dbReference type="AlphaFoldDB" id="A0A7W3UJD9"/>
<feature type="domain" description="IclR-ED" evidence="4">
    <location>
        <begin position="47"/>
        <end position="239"/>
    </location>
</feature>
<proteinExistence type="predicted"/>
<dbReference type="Proteomes" id="UP000517106">
    <property type="component" value="Unassembled WGS sequence"/>
</dbReference>
<dbReference type="Pfam" id="PF01614">
    <property type="entry name" value="IclR_C"/>
    <property type="match status" value="1"/>
</dbReference>
<evidence type="ECO:0000256" key="2">
    <source>
        <dbReference type="ARBA" id="ARBA00023125"/>
    </source>
</evidence>
<keyword evidence="6" id="KW-1185">Reference proteome</keyword>
<dbReference type="InterPro" id="IPR029016">
    <property type="entry name" value="GAF-like_dom_sf"/>
</dbReference>
<keyword evidence="3" id="KW-0804">Transcription</keyword>
<dbReference type="SUPFAM" id="SSF55781">
    <property type="entry name" value="GAF domain-like"/>
    <property type="match status" value="1"/>
</dbReference>
<evidence type="ECO:0000256" key="3">
    <source>
        <dbReference type="ARBA" id="ARBA00023163"/>
    </source>
</evidence>
<dbReference type="GO" id="GO:0003700">
    <property type="term" value="F:DNA-binding transcription factor activity"/>
    <property type="evidence" value="ECO:0007669"/>
    <property type="project" value="TreeGrafter"/>
</dbReference>
<dbReference type="EMBL" id="JACIVA010000016">
    <property type="protein sequence ID" value="MBB1096594.1"/>
    <property type="molecule type" value="Genomic_DNA"/>
</dbReference>
<dbReference type="Pfam" id="PF09339">
    <property type="entry name" value="HTH_IclR"/>
    <property type="match status" value="1"/>
</dbReference>
<dbReference type="PANTHER" id="PTHR30136:SF7">
    <property type="entry name" value="HTH-TYPE TRANSCRIPTIONAL REGULATOR KDGR-RELATED"/>
    <property type="match status" value="1"/>
</dbReference>
<reference evidence="5 6" key="1">
    <citation type="submission" date="2020-07" db="EMBL/GenBank/DDBJ databases">
        <title>Description of Limosilactobacillus balticus sp. nov., Limosilactobacillus agrestis sp. nov., Limosilactobacillus albertensis sp. nov., Limosilactobacillus rudii sp. nov., Limosilactobacillus fastidiosus sp. nov., five novel Limosilactobacillus species isolated from the vertebrate gastrointestinal tract, and proposal of 6 subspecies of Limosilactobacillus reuteri adapted to the gastrointestinal tract of specific vertebrate hosts.</title>
        <authorList>
            <person name="Li F."/>
            <person name="Cheng C."/>
            <person name="Zheng J."/>
            <person name="Quevedo R.M."/>
            <person name="Li J."/>
            <person name="Roos S."/>
            <person name="Gaenzle M.G."/>
            <person name="Walter J."/>
        </authorList>
    </citation>
    <scope>NUCLEOTIDE SEQUENCE [LARGE SCALE GENOMIC DNA]</scope>
    <source>
        <strain evidence="5 6">STM2_1</strain>
    </source>
</reference>
<evidence type="ECO:0000313" key="6">
    <source>
        <dbReference type="Proteomes" id="UP000517106"/>
    </source>
</evidence>
<dbReference type="GO" id="GO:0003677">
    <property type="term" value="F:DNA binding"/>
    <property type="evidence" value="ECO:0007669"/>
    <property type="project" value="UniProtKB-KW"/>
</dbReference>
<dbReference type="GO" id="GO:0045892">
    <property type="term" value="P:negative regulation of DNA-templated transcription"/>
    <property type="evidence" value="ECO:0007669"/>
    <property type="project" value="UniProtKB-ARBA"/>
</dbReference>
<dbReference type="InterPro" id="IPR014757">
    <property type="entry name" value="Tscrpt_reg_IclR_C"/>
</dbReference>
<organism evidence="5 6">
    <name type="scientific">Limosilactobacillus rudii</name>
    <dbReference type="NCBI Taxonomy" id="2759755"/>
    <lineage>
        <taxon>Bacteria</taxon>
        <taxon>Bacillati</taxon>
        <taxon>Bacillota</taxon>
        <taxon>Bacilli</taxon>
        <taxon>Lactobacillales</taxon>
        <taxon>Lactobacillaceae</taxon>
        <taxon>Limosilactobacillus</taxon>
    </lineage>
</organism>
<accession>A0A7W3UJD9</accession>
<sequence length="239" mass="26873">MSVKLSKTLIKAKQVEDYIKSNPGVRLKEICQKVSLPQATCFRLLATLVYLGKAAVVDHRYYWRSIDRIGIQAGWQITALATKFIGEKDFPVYIGVENYGQIIIVQVVPRINHPEDLEMLAETLPVNLSAMGLCWTAFQSPAEQTRMLKSVAYNGGTKFTLRDQLDLKQAINIIHQQGYALDDEEKELGTRCLAVPILQNEQAVAVLGISAQRDLLKRRQIKALKNQLTKLSDVISHII</sequence>
<dbReference type="InterPro" id="IPR050707">
    <property type="entry name" value="HTH_MetabolicPath_Reg"/>
</dbReference>
<dbReference type="InterPro" id="IPR036390">
    <property type="entry name" value="WH_DNA-bd_sf"/>
</dbReference>
<evidence type="ECO:0000256" key="1">
    <source>
        <dbReference type="ARBA" id="ARBA00023015"/>
    </source>
</evidence>
<comment type="caution">
    <text evidence="5">The sequence shown here is derived from an EMBL/GenBank/DDBJ whole genome shotgun (WGS) entry which is preliminary data.</text>
</comment>
<gene>
    <name evidence="5" type="ORF">H5S09_01225</name>
</gene>
<name>A0A7W3UJD9_9LACO</name>